<reference evidence="1" key="1">
    <citation type="submission" date="2014-09" db="EMBL/GenBank/DDBJ databases">
        <authorList>
            <person name="Magalhaes I.L.F."/>
            <person name="Oliveira U."/>
            <person name="Santos F.R."/>
            <person name="Vidigal T.H.D.A."/>
            <person name="Brescovit A.D."/>
            <person name="Santos A.J."/>
        </authorList>
    </citation>
    <scope>NUCLEOTIDE SEQUENCE</scope>
    <source>
        <tissue evidence="1">Shoot tissue taken approximately 20 cm above the soil surface</tissue>
    </source>
</reference>
<reference evidence="1" key="2">
    <citation type="journal article" date="2015" name="Data Brief">
        <title>Shoot transcriptome of the giant reed, Arundo donax.</title>
        <authorList>
            <person name="Barrero R.A."/>
            <person name="Guerrero F.D."/>
            <person name="Moolhuijzen P."/>
            <person name="Goolsby J.A."/>
            <person name="Tidwell J."/>
            <person name="Bellgard S.E."/>
            <person name="Bellgard M.I."/>
        </authorList>
    </citation>
    <scope>NUCLEOTIDE SEQUENCE</scope>
    <source>
        <tissue evidence="1">Shoot tissue taken approximately 20 cm above the soil surface</tissue>
    </source>
</reference>
<accession>A0A0A9A820</accession>
<proteinExistence type="predicted"/>
<name>A0A0A9A820_ARUDO</name>
<organism evidence="1">
    <name type="scientific">Arundo donax</name>
    <name type="common">Giant reed</name>
    <name type="synonym">Donax arundinaceus</name>
    <dbReference type="NCBI Taxonomy" id="35708"/>
    <lineage>
        <taxon>Eukaryota</taxon>
        <taxon>Viridiplantae</taxon>
        <taxon>Streptophyta</taxon>
        <taxon>Embryophyta</taxon>
        <taxon>Tracheophyta</taxon>
        <taxon>Spermatophyta</taxon>
        <taxon>Magnoliopsida</taxon>
        <taxon>Liliopsida</taxon>
        <taxon>Poales</taxon>
        <taxon>Poaceae</taxon>
        <taxon>PACMAD clade</taxon>
        <taxon>Arundinoideae</taxon>
        <taxon>Arundineae</taxon>
        <taxon>Arundo</taxon>
    </lineage>
</organism>
<evidence type="ECO:0000313" key="1">
    <source>
        <dbReference type="EMBL" id="JAD43187.1"/>
    </source>
</evidence>
<dbReference type="EMBL" id="GBRH01254708">
    <property type="protein sequence ID" value="JAD43187.1"/>
    <property type="molecule type" value="Transcribed_RNA"/>
</dbReference>
<sequence length="32" mass="3813">MSVGWNSSTVLICCHMVLISKHIHWSYGYFRR</sequence>
<protein>
    <submittedName>
        <fullName evidence="1">Uncharacterized protein</fullName>
    </submittedName>
</protein>
<dbReference type="AlphaFoldDB" id="A0A0A9A820"/>